<protein>
    <submittedName>
        <fullName evidence="4">RpiB/LacA/LacB family sugar-phosphate isomerase</fullName>
        <ecNumber evidence="4">5.3.1.-</ecNumber>
    </submittedName>
</protein>
<accession>A0AAP2K6E2</accession>
<dbReference type="Proteomes" id="UP001198057">
    <property type="component" value="Unassembled WGS sequence"/>
</dbReference>
<dbReference type="SUPFAM" id="SSF89623">
    <property type="entry name" value="Ribose/Galactose isomerase RpiB/AlsB"/>
    <property type="match status" value="1"/>
</dbReference>
<evidence type="ECO:0000256" key="1">
    <source>
        <dbReference type="ARBA" id="ARBA00008754"/>
    </source>
</evidence>
<evidence type="ECO:0000313" key="5">
    <source>
        <dbReference type="Proteomes" id="UP001198057"/>
    </source>
</evidence>
<evidence type="ECO:0000256" key="2">
    <source>
        <dbReference type="ARBA" id="ARBA00022736"/>
    </source>
</evidence>
<dbReference type="AlphaFoldDB" id="A0AAP2K6E2"/>
<dbReference type="InterPro" id="IPR036569">
    <property type="entry name" value="RpiB_LacA_LacB_sf"/>
</dbReference>
<dbReference type="EC" id="5.3.1.-" evidence="4"/>
<dbReference type="RefSeq" id="WP_223350899.1">
    <property type="nucleotide sequence ID" value="NZ_JAHZQR010000002.1"/>
</dbReference>
<organism evidence="4 5">
    <name type="scientific">Streptococcus anginosus</name>
    <dbReference type="NCBI Taxonomy" id="1328"/>
    <lineage>
        <taxon>Bacteria</taxon>
        <taxon>Bacillati</taxon>
        <taxon>Bacillota</taxon>
        <taxon>Bacilli</taxon>
        <taxon>Lactobacillales</taxon>
        <taxon>Streptococcaceae</taxon>
        <taxon>Streptococcus</taxon>
        <taxon>Streptococcus anginosus group</taxon>
    </lineage>
</organism>
<comment type="similarity">
    <text evidence="1">Belongs to the LacAB/RpiB family.</text>
</comment>
<evidence type="ECO:0000256" key="3">
    <source>
        <dbReference type="ARBA" id="ARBA00023235"/>
    </source>
</evidence>
<name>A0AAP2K6E2_STRAP</name>
<sequence length="221" mass="24735">MRVAVIQGTSRKNRNALLFESVKKAVQASDEVLNFGIFEEENEQYSYVEIAILISFLIESGAVDFVVTGCSSGQGITLACNSLPGLLCGYIETPQDAFLFGRINGGNVASLPLGLNFGWQGELNLQYTLDKLFDGEFGMGYPEHEAERKRAEASALKNLNRLTKRSWEELLDQIPKDILNKLLQRKIVMNAIINKGSNKEFIRLLKAKADKMDADRKWNKV</sequence>
<keyword evidence="2" id="KW-0423">Lactose metabolism</keyword>
<dbReference type="EMBL" id="JAHZQR010000002">
    <property type="protein sequence ID" value="MBZ2155511.1"/>
    <property type="molecule type" value="Genomic_DNA"/>
</dbReference>
<keyword evidence="3 4" id="KW-0413">Isomerase</keyword>
<dbReference type="GO" id="GO:0016861">
    <property type="term" value="F:intramolecular oxidoreductase activity, interconverting aldoses and ketoses"/>
    <property type="evidence" value="ECO:0007669"/>
    <property type="project" value="UniProtKB-ARBA"/>
</dbReference>
<comment type="caution">
    <text evidence="4">The sequence shown here is derived from an EMBL/GenBank/DDBJ whole genome shotgun (WGS) entry which is preliminary data.</text>
</comment>
<evidence type="ECO:0000313" key="4">
    <source>
        <dbReference type="EMBL" id="MBZ2155511.1"/>
    </source>
</evidence>
<dbReference type="GO" id="GO:0005988">
    <property type="term" value="P:lactose metabolic process"/>
    <property type="evidence" value="ECO:0007669"/>
    <property type="project" value="UniProtKB-KW"/>
</dbReference>
<proteinExistence type="inferred from homology"/>
<reference evidence="4" key="1">
    <citation type="submission" date="2021-07" db="EMBL/GenBank/DDBJ databases">
        <title>Occurrence of streptococci in the human mouth that bind to a non-human glycan.</title>
        <authorList>
            <person name="Cross B."/>
            <person name="Thamadilok S."/>
            <person name="Bensing B."/>
            <person name="Sasmal A."/>
            <person name="Khedri Z."/>
            <person name="Deng L."/>
            <person name="Yu H."/>
            <person name="Mehta A."/>
            <person name="Aluvathingal J."/>
            <person name="Nadendla S."/>
            <person name="Vickerman M."/>
            <person name="Chen X."/>
            <person name="Dewhirst F."/>
            <person name="Gill A."/>
            <person name="Lettrichova I."/>
            <person name="Diaz S."/>
            <person name="Gill S."/>
            <person name="Tettelin H."/>
            <person name="Iverson T."/>
            <person name="Sullam P."/>
            <person name="Varki A."/>
            <person name="Ruhl S."/>
        </authorList>
    </citation>
    <scope>NUCLEOTIDE SEQUENCE</scope>
    <source>
        <strain evidence="4">SK81</strain>
    </source>
</reference>
<dbReference type="Pfam" id="PF02502">
    <property type="entry name" value="LacAB_rpiB"/>
    <property type="match status" value="1"/>
</dbReference>
<dbReference type="Gene3D" id="3.40.1400.10">
    <property type="entry name" value="Sugar-phosphate isomerase, RpiB/LacA/LacB"/>
    <property type="match status" value="1"/>
</dbReference>
<gene>
    <name evidence="4" type="ORF">K1I51_02420</name>
</gene>
<dbReference type="NCBIfam" id="NF006753">
    <property type="entry name" value="PRK09273.1"/>
    <property type="match status" value="1"/>
</dbReference>
<dbReference type="InterPro" id="IPR003500">
    <property type="entry name" value="RpiB_LacA_LacB"/>
</dbReference>